<keyword evidence="2" id="KW-0472">Membrane</keyword>
<keyword evidence="2" id="KW-0812">Transmembrane</keyword>
<proteinExistence type="predicted"/>
<gene>
    <name evidence="3" type="ORF">FB389_1571</name>
</gene>
<sequence>MTHDAPAENGSDAIPSTANARRELDAALGELVERVQPRAIARDLQDEGKRTVRDVVAAATGNGLPADDSRRKKTIAALVAAGAIAAGGIVKAIRRSR</sequence>
<reference evidence="3 4" key="1">
    <citation type="submission" date="2019-06" db="EMBL/GenBank/DDBJ databases">
        <title>Sequencing the genomes of 1000 actinobacteria strains.</title>
        <authorList>
            <person name="Klenk H.-P."/>
        </authorList>
    </citation>
    <scope>NUCLEOTIDE SEQUENCE [LARGE SCALE GENOMIC DNA]</scope>
    <source>
        <strain evidence="3 4">DSM 10596</strain>
    </source>
</reference>
<evidence type="ECO:0000256" key="1">
    <source>
        <dbReference type="SAM" id="MobiDB-lite"/>
    </source>
</evidence>
<keyword evidence="4" id="KW-1185">Reference proteome</keyword>
<organism evidence="3 4">
    <name type="scientific">Rarobacter incanus</name>
    <dbReference type="NCBI Taxonomy" id="153494"/>
    <lineage>
        <taxon>Bacteria</taxon>
        <taxon>Bacillati</taxon>
        <taxon>Actinomycetota</taxon>
        <taxon>Actinomycetes</taxon>
        <taxon>Micrococcales</taxon>
        <taxon>Rarobacteraceae</taxon>
        <taxon>Rarobacter</taxon>
    </lineage>
</organism>
<evidence type="ECO:0000313" key="4">
    <source>
        <dbReference type="Proteomes" id="UP000316181"/>
    </source>
</evidence>
<accession>A0A542SQK5</accession>
<name>A0A542SQK5_9MICO</name>
<protein>
    <recommendedName>
        <fullName evidence="5">DUF3618 domain-containing protein</fullName>
    </recommendedName>
</protein>
<evidence type="ECO:0008006" key="5">
    <source>
        <dbReference type="Google" id="ProtNLM"/>
    </source>
</evidence>
<evidence type="ECO:0000256" key="2">
    <source>
        <dbReference type="SAM" id="Phobius"/>
    </source>
</evidence>
<dbReference type="EMBL" id="VFNV01000001">
    <property type="protein sequence ID" value="TQK76875.1"/>
    <property type="molecule type" value="Genomic_DNA"/>
</dbReference>
<comment type="caution">
    <text evidence="3">The sequence shown here is derived from an EMBL/GenBank/DDBJ whole genome shotgun (WGS) entry which is preliminary data.</text>
</comment>
<dbReference type="AlphaFoldDB" id="A0A542SQK5"/>
<feature type="region of interest" description="Disordered" evidence="1">
    <location>
        <begin position="1"/>
        <end position="20"/>
    </location>
</feature>
<keyword evidence="2" id="KW-1133">Transmembrane helix</keyword>
<evidence type="ECO:0000313" key="3">
    <source>
        <dbReference type="EMBL" id="TQK76875.1"/>
    </source>
</evidence>
<dbReference type="RefSeq" id="WP_211344978.1">
    <property type="nucleotide sequence ID" value="NZ_BAAATB010000004.1"/>
</dbReference>
<feature type="transmembrane region" description="Helical" evidence="2">
    <location>
        <begin position="74"/>
        <end position="93"/>
    </location>
</feature>
<dbReference type="Proteomes" id="UP000316181">
    <property type="component" value="Unassembled WGS sequence"/>
</dbReference>